<evidence type="ECO:0000259" key="5">
    <source>
        <dbReference type="PROSITE" id="PS50089"/>
    </source>
</evidence>
<dbReference type="GO" id="GO:0005737">
    <property type="term" value="C:cytoplasm"/>
    <property type="evidence" value="ECO:0007669"/>
    <property type="project" value="TreeGrafter"/>
</dbReference>
<sequence>MADGGDFQIVNLKTIAPSLTCILCTEPLTNETRLCESGHTFCKKCLPKMGHCMECRAKILVGTRNYLIEKIANVVKYKCHNYYYGCKTLLSEEIHLNHNVTCQYSTIACPLEQIESVRCQWVGTLSQILHHVKAYHSNKITNRNYFCCTSLQDTYWLTVYKGEVFLYCKQKRQTHWYAAVVSVGVTEASFRGVFVLRSFEEDSNEAVEISFTVDLIDAFEQIFVSGRCLVLDDVTVRNFIKNGKINMMVSIEEISSN</sequence>
<dbReference type="GO" id="GO:0016567">
    <property type="term" value="P:protein ubiquitination"/>
    <property type="evidence" value="ECO:0007669"/>
    <property type="project" value="UniProtKB-UniPathway"/>
</dbReference>
<evidence type="ECO:0000313" key="8">
    <source>
        <dbReference type="Proteomes" id="UP000235965"/>
    </source>
</evidence>
<evidence type="ECO:0000256" key="1">
    <source>
        <dbReference type="ARBA" id="ARBA00022723"/>
    </source>
</evidence>
<organism evidence="7 8">
    <name type="scientific">Cryptotermes secundus</name>
    <dbReference type="NCBI Taxonomy" id="105785"/>
    <lineage>
        <taxon>Eukaryota</taxon>
        <taxon>Metazoa</taxon>
        <taxon>Ecdysozoa</taxon>
        <taxon>Arthropoda</taxon>
        <taxon>Hexapoda</taxon>
        <taxon>Insecta</taxon>
        <taxon>Pterygota</taxon>
        <taxon>Neoptera</taxon>
        <taxon>Polyneoptera</taxon>
        <taxon>Dictyoptera</taxon>
        <taxon>Blattodea</taxon>
        <taxon>Blattoidea</taxon>
        <taxon>Termitoidae</taxon>
        <taxon>Kalotermitidae</taxon>
        <taxon>Cryptotermitinae</taxon>
        <taxon>Cryptotermes</taxon>
    </lineage>
</organism>
<dbReference type="STRING" id="105785.A0A2J7QN84"/>
<proteinExistence type="predicted"/>
<dbReference type="GO" id="GO:0031624">
    <property type="term" value="F:ubiquitin conjugating enzyme binding"/>
    <property type="evidence" value="ECO:0007669"/>
    <property type="project" value="TreeGrafter"/>
</dbReference>
<dbReference type="PROSITE" id="PS50089">
    <property type="entry name" value="ZF_RING_2"/>
    <property type="match status" value="1"/>
</dbReference>
<dbReference type="Proteomes" id="UP000235965">
    <property type="component" value="Unassembled WGS sequence"/>
</dbReference>
<dbReference type="Gene3D" id="3.30.40.10">
    <property type="entry name" value="Zinc/RING finger domain, C3HC4 (zinc finger)"/>
    <property type="match status" value="2"/>
</dbReference>
<dbReference type="SUPFAM" id="SSF57850">
    <property type="entry name" value="RING/U-box"/>
    <property type="match status" value="1"/>
</dbReference>
<dbReference type="InParanoid" id="A0A2J7QN84"/>
<dbReference type="GO" id="GO:0043161">
    <property type="term" value="P:proteasome-mediated ubiquitin-dependent protein catabolic process"/>
    <property type="evidence" value="ECO:0007669"/>
    <property type="project" value="TreeGrafter"/>
</dbReference>
<evidence type="ECO:0000313" key="7">
    <source>
        <dbReference type="EMBL" id="PNF30023.1"/>
    </source>
</evidence>
<dbReference type="InterPro" id="IPR004162">
    <property type="entry name" value="SINA-like_animal"/>
</dbReference>
<dbReference type="PANTHER" id="PTHR45877:SF2">
    <property type="entry name" value="E3 UBIQUITIN-PROTEIN LIGASE SINA-RELATED"/>
    <property type="match status" value="1"/>
</dbReference>
<evidence type="ECO:0000256" key="2">
    <source>
        <dbReference type="ARBA" id="ARBA00022771"/>
    </source>
</evidence>
<dbReference type="OrthoDB" id="4788989at2759"/>
<keyword evidence="2 4" id="KW-0863">Zinc-finger</keyword>
<dbReference type="AlphaFoldDB" id="A0A2J7QN84"/>
<reference evidence="7 8" key="1">
    <citation type="submission" date="2017-12" db="EMBL/GenBank/DDBJ databases">
        <title>Hemimetabolous genomes reveal molecular basis of termite eusociality.</title>
        <authorList>
            <person name="Harrison M.C."/>
            <person name="Jongepier E."/>
            <person name="Robertson H.M."/>
            <person name="Arning N."/>
            <person name="Bitard-Feildel T."/>
            <person name="Chao H."/>
            <person name="Childers C.P."/>
            <person name="Dinh H."/>
            <person name="Doddapaneni H."/>
            <person name="Dugan S."/>
            <person name="Gowin J."/>
            <person name="Greiner C."/>
            <person name="Han Y."/>
            <person name="Hu H."/>
            <person name="Hughes D.S.T."/>
            <person name="Huylmans A.-K."/>
            <person name="Kemena C."/>
            <person name="Kremer L.P.M."/>
            <person name="Lee S.L."/>
            <person name="Lopez-Ezquerra A."/>
            <person name="Mallet L."/>
            <person name="Monroy-Kuhn J.M."/>
            <person name="Moser A."/>
            <person name="Murali S.C."/>
            <person name="Muzny D.M."/>
            <person name="Otani S."/>
            <person name="Piulachs M.-D."/>
            <person name="Poelchau M."/>
            <person name="Qu J."/>
            <person name="Schaub F."/>
            <person name="Wada-Katsumata A."/>
            <person name="Worley K.C."/>
            <person name="Xie Q."/>
            <person name="Ylla G."/>
            <person name="Poulsen M."/>
            <person name="Gibbs R.A."/>
            <person name="Schal C."/>
            <person name="Richards S."/>
            <person name="Belles X."/>
            <person name="Korb J."/>
            <person name="Bornberg-Bauer E."/>
        </authorList>
    </citation>
    <scope>NUCLEOTIDE SEQUENCE [LARGE SCALE GENOMIC DNA]</scope>
    <source>
        <tissue evidence="7">Whole body</tissue>
    </source>
</reference>
<dbReference type="InterPro" id="IPR001841">
    <property type="entry name" value="Znf_RING"/>
</dbReference>
<dbReference type="UniPathway" id="UPA00143"/>
<dbReference type="PANTHER" id="PTHR45877">
    <property type="entry name" value="E3 UBIQUITIN-PROTEIN LIGASE SIAH2"/>
    <property type="match status" value="1"/>
</dbReference>
<accession>A0A2J7QN84</accession>
<dbReference type="EMBL" id="NEVH01013199">
    <property type="protein sequence ID" value="PNF30023.1"/>
    <property type="molecule type" value="Genomic_DNA"/>
</dbReference>
<dbReference type="SUPFAM" id="SSF49599">
    <property type="entry name" value="TRAF domain-like"/>
    <property type="match status" value="1"/>
</dbReference>
<protein>
    <submittedName>
        <fullName evidence="7">Uncharacterized protein</fullName>
    </submittedName>
</protein>
<dbReference type="PROSITE" id="PS51081">
    <property type="entry name" value="ZF_SIAH"/>
    <property type="match status" value="1"/>
</dbReference>
<evidence type="ECO:0000256" key="3">
    <source>
        <dbReference type="ARBA" id="ARBA00022833"/>
    </source>
</evidence>
<evidence type="ECO:0000256" key="4">
    <source>
        <dbReference type="PROSITE-ProRule" id="PRU00455"/>
    </source>
</evidence>
<dbReference type="GO" id="GO:0061630">
    <property type="term" value="F:ubiquitin protein ligase activity"/>
    <property type="evidence" value="ECO:0007669"/>
    <property type="project" value="TreeGrafter"/>
</dbReference>
<dbReference type="Pfam" id="PF21361">
    <property type="entry name" value="Sina_ZnF"/>
    <property type="match status" value="1"/>
</dbReference>
<keyword evidence="8" id="KW-1185">Reference proteome</keyword>
<keyword evidence="3" id="KW-0862">Zinc</keyword>
<dbReference type="InterPro" id="IPR013083">
    <property type="entry name" value="Znf_RING/FYVE/PHD"/>
</dbReference>
<dbReference type="InterPro" id="IPR008974">
    <property type="entry name" value="TRAF-like"/>
</dbReference>
<name>A0A2J7QN84_9NEOP</name>
<gene>
    <name evidence="7" type="ORF">B7P43_G05819</name>
</gene>
<feature type="domain" description="RING-type" evidence="5">
    <location>
        <begin position="21"/>
        <end position="56"/>
    </location>
</feature>
<comment type="caution">
    <text evidence="7">The sequence shown here is derived from an EMBL/GenBank/DDBJ whole genome shotgun (WGS) entry which is preliminary data.</text>
</comment>
<feature type="domain" description="SIAH-type" evidence="6">
    <location>
        <begin position="74"/>
        <end position="137"/>
    </location>
</feature>
<evidence type="ECO:0000259" key="6">
    <source>
        <dbReference type="PROSITE" id="PS51081"/>
    </source>
</evidence>
<keyword evidence="1" id="KW-0479">Metal-binding</keyword>
<dbReference type="GO" id="GO:0008270">
    <property type="term" value="F:zinc ion binding"/>
    <property type="evidence" value="ECO:0007669"/>
    <property type="project" value="UniProtKB-KW"/>
</dbReference>
<dbReference type="InterPro" id="IPR013010">
    <property type="entry name" value="Znf_SIAH"/>
</dbReference>
<dbReference type="Gene3D" id="2.60.210.10">
    <property type="entry name" value="Apoptosis, Tumor Necrosis Factor Receptor Associated Protein 2, Chain A"/>
    <property type="match status" value="1"/>
</dbReference>